<accession>A0A518G963</accession>
<keyword evidence="2" id="KW-1185">Reference proteome</keyword>
<evidence type="ECO:0000313" key="1">
    <source>
        <dbReference type="EMBL" id="QDV25112.1"/>
    </source>
</evidence>
<dbReference type="Pfam" id="PF12006">
    <property type="entry name" value="DUF3500"/>
    <property type="match status" value="1"/>
</dbReference>
<sequence length="335" mass="37205">MSLILPRDRRSFLKQSAAVVAASSCLPIGIGSAAAEKTSSSESLVKVLYDSLKEEQRSKMCYDWNHIDPQRGLLRSRVSANWMINEQEVNSDFYTADQKDLIRKVFEGILDPQWISKFDQQLDDDCGGFGEEQSIAIFGKPGDDKFELVLTGRHMTLRCDGDSAEHVAFGGPIFYGHAPTGGDEEADHAGNVFWNQALAANNVYQMLDGKQRKAAQVAKTTGEQKVGFQGNDGRFTGIPVTELSADQKAEMQVMLKKLVEPFRQSDQQEALACLKSQGGLDACHLSFFTDNDLGKDEVWDNWRLEGPSFVWHYRGAPHVHVWVNVADSPTVSLNV</sequence>
<gene>
    <name evidence="1" type="ORF">Q31a_34350</name>
</gene>
<evidence type="ECO:0008006" key="3">
    <source>
        <dbReference type="Google" id="ProtNLM"/>
    </source>
</evidence>
<dbReference type="Proteomes" id="UP000318017">
    <property type="component" value="Chromosome"/>
</dbReference>
<dbReference type="KEGG" id="ahel:Q31a_34350"/>
<reference evidence="1 2" key="1">
    <citation type="submission" date="2019-02" db="EMBL/GenBank/DDBJ databases">
        <title>Deep-cultivation of Planctomycetes and their phenomic and genomic characterization uncovers novel biology.</title>
        <authorList>
            <person name="Wiegand S."/>
            <person name="Jogler M."/>
            <person name="Boedeker C."/>
            <person name="Pinto D."/>
            <person name="Vollmers J."/>
            <person name="Rivas-Marin E."/>
            <person name="Kohn T."/>
            <person name="Peeters S.H."/>
            <person name="Heuer A."/>
            <person name="Rast P."/>
            <person name="Oberbeckmann S."/>
            <person name="Bunk B."/>
            <person name="Jeske O."/>
            <person name="Meyerdierks A."/>
            <person name="Storesund J.E."/>
            <person name="Kallscheuer N."/>
            <person name="Luecker S."/>
            <person name="Lage O.M."/>
            <person name="Pohl T."/>
            <person name="Merkel B.J."/>
            <person name="Hornburger P."/>
            <person name="Mueller R.-W."/>
            <person name="Bruemmer F."/>
            <person name="Labrenz M."/>
            <person name="Spormann A.M."/>
            <person name="Op den Camp H."/>
            <person name="Overmann J."/>
            <person name="Amann R."/>
            <person name="Jetten M.S.M."/>
            <person name="Mascher T."/>
            <person name="Medema M.H."/>
            <person name="Devos D.P."/>
            <person name="Kaster A.-K."/>
            <person name="Ovreas L."/>
            <person name="Rohde M."/>
            <person name="Galperin M.Y."/>
            <person name="Jogler C."/>
        </authorList>
    </citation>
    <scope>NUCLEOTIDE SEQUENCE [LARGE SCALE GENOMIC DNA]</scope>
    <source>
        <strain evidence="1 2">Q31a</strain>
    </source>
</reference>
<evidence type="ECO:0000313" key="2">
    <source>
        <dbReference type="Proteomes" id="UP000318017"/>
    </source>
</evidence>
<dbReference type="OrthoDB" id="240568at2"/>
<organism evidence="1 2">
    <name type="scientific">Aureliella helgolandensis</name>
    <dbReference type="NCBI Taxonomy" id="2527968"/>
    <lineage>
        <taxon>Bacteria</taxon>
        <taxon>Pseudomonadati</taxon>
        <taxon>Planctomycetota</taxon>
        <taxon>Planctomycetia</taxon>
        <taxon>Pirellulales</taxon>
        <taxon>Pirellulaceae</taxon>
        <taxon>Aureliella</taxon>
    </lineage>
</organism>
<dbReference type="EMBL" id="CP036298">
    <property type="protein sequence ID" value="QDV25112.1"/>
    <property type="molecule type" value="Genomic_DNA"/>
</dbReference>
<dbReference type="RefSeq" id="WP_145079771.1">
    <property type="nucleotide sequence ID" value="NZ_CP036298.1"/>
</dbReference>
<dbReference type="PROSITE" id="PS51257">
    <property type="entry name" value="PROKAR_LIPOPROTEIN"/>
    <property type="match status" value="1"/>
</dbReference>
<proteinExistence type="predicted"/>
<dbReference type="InterPro" id="IPR021889">
    <property type="entry name" value="DUF3500"/>
</dbReference>
<dbReference type="PROSITE" id="PS51318">
    <property type="entry name" value="TAT"/>
    <property type="match status" value="1"/>
</dbReference>
<dbReference type="InterPro" id="IPR006311">
    <property type="entry name" value="TAT_signal"/>
</dbReference>
<name>A0A518G963_9BACT</name>
<dbReference type="AlphaFoldDB" id="A0A518G963"/>
<protein>
    <recommendedName>
        <fullName evidence="3">DUF3500 domain-containing protein</fullName>
    </recommendedName>
</protein>